<protein>
    <submittedName>
        <fullName evidence="3">Anti-anti-sigma regulatory factor</fullName>
    </submittedName>
</protein>
<name>A0AAE3VWH9_9ACTN</name>
<gene>
    <name evidence="3" type="ORF">J2S42_001198</name>
</gene>
<proteinExistence type="predicted"/>
<evidence type="ECO:0000313" key="4">
    <source>
        <dbReference type="Proteomes" id="UP001240236"/>
    </source>
</evidence>
<dbReference type="GO" id="GO:0004674">
    <property type="term" value="F:protein serine/threonine kinase activity"/>
    <property type="evidence" value="ECO:0007669"/>
    <property type="project" value="UniProtKB-KW"/>
</dbReference>
<dbReference type="Gene3D" id="3.30.565.10">
    <property type="entry name" value="Histidine kinase-like ATPase, C-terminal domain"/>
    <property type="match status" value="1"/>
</dbReference>
<dbReference type="InterPro" id="IPR036890">
    <property type="entry name" value="HATPase_C_sf"/>
</dbReference>
<dbReference type="Pfam" id="PF13581">
    <property type="entry name" value="HATPase_c_2"/>
    <property type="match status" value="1"/>
</dbReference>
<dbReference type="InterPro" id="IPR003594">
    <property type="entry name" value="HATPase_dom"/>
</dbReference>
<dbReference type="RefSeq" id="WP_307236011.1">
    <property type="nucleotide sequence ID" value="NZ_JAUSUZ010000001.1"/>
</dbReference>
<dbReference type="PANTHER" id="PTHR35526:SF3">
    <property type="entry name" value="ANTI-SIGMA-F FACTOR RSBW"/>
    <property type="match status" value="1"/>
</dbReference>
<dbReference type="SUPFAM" id="SSF52091">
    <property type="entry name" value="SpoIIaa-like"/>
    <property type="match status" value="1"/>
</dbReference>
<dbReference type="Proteomes" id="UP001240236">
    <property type="component" value="Unassembled WGS sequence"/>
</dbReference>
<reference evidence="3 4" key="1">
    <citation type="submission" date="2023-07" db="EMBL/GenBank/DDBJ databases">
        <title>Sequencing the genomes of 1000 actinobacteria strains.</title>
        <authorList>
            <person name="Klenk H.-P."/>
        </authorList>
    </citation>
    <scope>NUCLEOTIDE SEQUENCE [LARGE SCALE GENOMIC DNA]</scope>
    <source>
        <strain evidence="3 4">DSM 44709</strain>
    </source>
</reference>
<dbReference type="Pfam" id="PF01740">
    <property type="entry name" value="STAS"/>
    <property type="match status" value="1"/>
</dbReference>
<accession>A0AAE3VWH9</accession>
<evidence type="ECO:0000256" key="1">
    <source>
        <dbReference type="ARBA" id="ARBA00022527"/>
    </source>
</evidence>
<keyword evidence="1" id="KW-0723">Serine/threonine-protein kinase</keyword>
<dbReference type="CDD" id="cd16936">
    <property type="entry name" value="HATPase_RsbW-like"/>
    <property type="match status" value="1"/>
</dbReference>
<dbReference type="InterPro" id="IPR036513">
    <property type="entry name" value="STAS_dom_sf"/>
</dbReference>
<evidence type="ECO:0000313" key="3">
    <source>
        <dbReference type="EMBL" id="MDQ0364529.1"/>
    </source>
</evidence>
<keyword evidence="1" id="KW-0808">Transferase</keyword>
<dbReference type="InterPro" id="IPR002645">
    <property type="entry name" value="STAS_dom"/>
</dbReference>
<dbReference type="InterPro" id="IPR050267">
    <property type="entry name" value="Anti-sigma-factor_SerPK"/>
</dbReference>
<comment type="caution">
    <text evidence="3">The sequence shown here is derived from an EMBL/GenBank/DDBJ whole genome shotgun (WGS) entry which is preliminary data.</text>
</comment>
<sequence>MPPLSTEVDQIGTRTLVRLRGDLTLSSAPQVRLTLSKCLVDVPDALIVDLAGLRVREPVALSVFRTVAWQAAVWPGTPLLLCVPAPETARLLSGDGLGRLEVFPTAAAALTARAGRRMPTVGDTVLPAAGASRRARDLAEQACDRWNVPALGVPAALIAGELVTNAIVHARTMADLRVSLGRRFLLIIVRDGSPDRPRLDTGPADAPETGRGLRLVEAIARRWGVLPAPGGKVVWAGLPVDR</sequence>
<keyword evidence="1" id="KW-0418">Kinase</keyword>
<evidence type="ECO:0000259" key="2">
    <source>
        <dbReference type="PROSITE" id="PS50801"/>
    </source>
</evidence>
<organism evidence="3 4">
    <name type="scientific">Catenuloplanes indicus</name>
    <dbReference type="NCBI Taxonomy" id="137267"/>
    <lineage>
        <taxon>Bacteria</taxon>
        <taxon>Bacillati</taxon>
        <taxon>Actinomycetota</taxon>
        <taxon>Actinomycetes</taxon>
        <taxon>Micromonosporales</taxon>
        <taxon>Micromonosporaceae</taxon>
        <taxon>Catenuloplanes</taxon>
    </lineage>
</organism>
<dbReference type="SUPFAM" id="SSF55874">
    <property type="entry name" value="ATPase domain of HSP90 chaperone/DNA topoisomerase II/histidine kinase"/>
    <property type="match status" value="1"/>
</dbReference>
<keyword evidence="4" id="KW-1185">Reference proteome</keyword>
<dbReference type="PANTHER" id="PTHR35526">
    <property type="entry name" value="ANTI-SIGMA-F FACTOR RSBW-RELATED"/>
    <property type="match status" value="1"/>
</dbReference>
<dbReference type="Gene3D" id="3.30.750.24">
    <property type="entry name" value="STAS domain"/>
    <property type="match status" value="1"/>
</dbReference>
<dbReference type="PROSITE" id="PS50801">
    <property type="entry name" value="STAS"/>
    <property type="match status" value="1"/>
</dbReference>
<feature type="domain" description="STAS" evidence="2">
    <location>
        <begin position="4"/>
        <end position="128"/>
    </location>
</feature>
<dbReference type="AlphaFoldDB" id="A0AAE3VWH9"/>
<dbReference type="EMBL" id="JAUSUZ010000001">
    <property type="protein sequence ID" value="MDQ0364529.1"/>
    <property type="molecule type" value="Genomic_DNA"/>
</dbReference>